<evidence type="ECO:0000313" key="4">
    <source>
        <dbReference type="Proteomes" id="UP000355283"/>
    </source>
</evidence>
<evidence type="ECO:0000259" key="2">
    <source>
        <dbReference type="Pfam" id="PF10354"/>
    </source>
</evidence>
<dbReference type="AlphaFoldDB" id="A0A4D9D7P6"/>
<sequence length="371" mass="40655">MSSTFIASALAHITAPEDPNSPSRGQKVQKIETRSSQSEKNLSYSFNDLALPGKISSKYDRVIFNFPHVPGKSNIKINRALLSAFLSKSAHILQNPGGEVLLSLCRGQSGVEARDKRAYKASWRLPVLAADAGLAIYSNEAFPVRDTRYVKGVYQPSGHRDGGKSSYVYDGKDPKLYTLLRPFPSSSASGPSSLHRKAIYGPVYAHEVHIWMSPWLQMKSHSEVASLLKIAIDNCLGPEDARLVAKVTYTESYLSPTPSHQPKNRNSGFSSSELEEDKVDFALQESRAFEVQYAWREGGALTRDRADDLRQRVEDGLKQLSSGPCSSERKDMHDTAGQGQRGLVGDILLHKAGLPVGDVTPLAAPTVFQAL</sequence>
<name>A0A4D9D7P6_9STRA</name>
<feature type="domain" description="25S rRNA (uridine-N(3))-methyltransferase BMT5-like" evidence="2">
    <location>
        <begin position="55"/>
        <end position="143"/>
    </location>
</feature>
<reference evidence="3 4" key="1">
    <citation type="submission" date="2019-01" db="EMBL/GenBank/DDBJ databases">
        <title>Nuclear Genome Assembly of the Microalgal Biofuel strain Nannochloropsis salina CCMP1776.</title>
        <authorList>
            <person name="Hovde B."/>
        </authorList>
    </citation>
    <scope>NUCLEOTIDE SEQUENCE [LARGE SCALE GENOMIC DNA]</scope>
    <source>
        <strain evidence="3 4">CCMP1776</strain>
    </source>
</reference>
<gene>
    <name evidence="3" type="ORF">NSK_001378</name>
</gene>
<dbReference type="Proteomes" id="UP000355283">
    <property type="component" value="Unassembled WGS sequence"/>
</dbReference>
<dbReference type="InterPro" id="IPR019446">
    <property type="entry name" value="BMT5-like"/>
</dbReference>
<feature type="region of interest" description="Disordered" evidence="1">
    <location>
        <begin position="317"/>
        <end position="338"/>
    </location>
</feature>
<dbReference type="OrthoDB" id="199012at2759"/>
<dbReference type="EMBL" id="SDOX01000006">
    <property type="protein sequence ID" value="TFJ87044.1"/>
    <property type="molecule type" value="Genomic_DNA"/>
</dbReference>
<comment type="caution">
    <text evidence="3">The sequence shown here is derived from an EMBL/GenBank/DDBJ whole genome shotgun (WGS) entry which is preliminary data.</text>
</comment>
<dbReference type="GO" id="GO:0070475">
    <property type="term" value="P:rRNA base methylation"/>
    <property type="evidence" value="ECO:0007669"/>
    <property type="project" value="InterPro"/>
</dbReference>
<protein>
    <recommendedName>
        <fullName evidence="2">25S rRNA (uridine-N(3))-methyltransferase BMT5-like domain-containing protein</fullName>
    </recommendedName>
</protein>
<proteinExistence type="predicted"/>
<evidence type="ECO:0000256" key="1">
    <source>
        <dbReference type="SAM" id="MobiDB-lite"/>
    </source>
</evidence>
<accession>A0A4D9D7P6</accession>
<keyword evidence="4" id="KW-1185">Reference proteome</keyword>
<dbReference type="GO" id="GO:0070042">
    <property type="term" value="F:rRNA (uridine-N3-)-methyltransferase activity"/>
    <property type="evidence" value="ECO:0007669"/>
    <property type="project" value="InterPro"/>
</dbReference>
<evidence type="ECO:0000313" key="3">
    <source>
        <dbReference type="EMBL" id="TFJ87044.1"/>
    </source>
</evidence>
<dbReference type="Pfam" id="PF10354">
    <property type="entry name" value="BMT5-like"/>
    <property type="match status" value="1"/>
</dbReference>
<organism evidence="3 4">
    <name type="scientific">Nannochloropsis salina CCMP1776</name>
    <dbReference type="NCBI Taxonomy" id="1027361"/>
    <lineage>
        <taxon>Eukaryota</taxon>
        <taxon>Sar</taxon>
        <taxon>Stramenopiles</taxon>
        <taxon>Ochrophyta</taxon>
        <taxon>Eustigmatophyceae</taxon>
        <taxon>Eustigmatales</taxon>
        <taxon>Monodopsidaceae</taxon>
        <taxon>Microchloropsis</taxon>
        <taxon>Microchloropsis salina</taxon>
    </lineage>
</organism>